<evidence type="ECO:0000313" key="2">
    <source>
        <dbReference type="EMBL" id="PJC52245.1"/>
    </source>
</evidence>
<comment type="caution">
    <text evidence="2">The sequence shown here is derived from an EMBL/GenBank/DDBJ whole genome shotgun (WGS) entry which is preliminary data.</text>
</comment>
<gene>
    <name evidence="2" type="ORF">CO030_03950</name>
</gene>
<sequence>MGDARGIEGHAWSLIYIDTMEYNPPINTDSDEDISMPDDMPDEYYQGIRKQGKIRRIVVDKQACIGAMSCSVVAPLVFQMDEEDIAYIPEGHEASDEETILLGAQSCPVLAIHLYDKDGKKIFPEE</sequence>
<dbReference type="Gene3D" id="3.30.70.20">
    <property type="match status" value="1"/>
</dbReference>
<dbReference type="Pfam" id="PF13370">
    <property type="entry name" value="Fer4_13"/>
    <property type="match status" value="1"/>
</dbReference>
<dbReference type="EMBL" id="PFRH01000124">
    <property type="protein sequence ID" value="PJC52245.1"/>
    <property type="molecule type" value="Genomic_DNA"/>
</dbReference>
<reference evidence="3" key="1">
    <citation type="submission" date="2017-09" db="EMBL/GenBank/DDBJ databases">
        <title>Depth-based differentiation of microbial function through sediment-hosted aquifers and enrichment of novel symbionts in the deep terrestrial subsurface.</title>
        <authorList>
            <person name="Probst A.J."/>
            <person name="Ladd B."/>
            <person name="Jarett J.K."/>
            <person name="Geller-Mcgrath D.E."/>
            <person name="Sieber C.M.K."/>
            <person name="Emerson J.B."/>
            <person name="Anantharaman K."/>
            <person name="Thomas B.C."/>
            <person name="Malmstrom R."/>
            <person name="Stieglmeier M."/>
            <person name="Klingl A."/>
            <person name="Woyke T."/>
            <person name="Ryan C.M."/>
            <person name="Banfield J.F."/>
        </authorList>
    </citation>
    <scope>NUCLEOTIDE SEQUENCE [LARGE SCALE GENOMIC DNA]</scope>
</reference>
<accession>A0A2M8F915</accession>
<feature type="domain" description="4Fe-4S ferredoxin-type" evidence="1">
    <location>
        <begin position="55"/>
        <end position="83"/>
    </location>
</feature>
<organism evidence="2 3">
    <name type="scientific">Candidatus Magasanikbacteria bacterium CG_4_9_14_0_2_um_filter_42_11</name>
    <dbReference type="NCBI Taxonomy" id="1974643"/>
    <lineage>
        <taxon>Bacteria</taxon>
        <taxon>Candidatus Magasanikiibacteriota</taxon>
    </lineage>
</organism>
<name>A0A2M8F915_9BACT</name>
<evidence type="ECO:0000259" key="1">
    <source>
        <dbReference type="PROSITE" id="PS51379"/>
    </source>
</evidence>
<proteinExistence type="predicted"/>
<protein>
    <recommendedName>
        <fullName evidence="1">4Fe-4S ferredoxin-type domain-containing protein</fullName>
    </recommendedName>
</protein>
<dbReference type="PROSITE" id="PS51379">
    <property type="entry name" value="4FE4S_FER_2"/>
    <property type="match status" value="1"/>
</dbReference>
<dbReference type="InterPro" id="IPR017896">
    <property type="entry name" value="4Fe4S_Fe-S-bd"/>
</dbReference>
<dbReference type="Proteomes" id="UP000231456">
    <property type="component" value="Unassembled WGS sequence"/>
</dbReference>
<dbReference type="AlphaFoldDB" id="A0A2M8F915"/>
<dbReference type="SUPFAM" id="SSF54862">
    <property type="entry name" value="4Fe-4S ferredoxins"/>
    <property type="match status" value="1"/>
</dbReference>
<evidence type="ECO:0000313" key="3">
    <source>
        <dbReference type="Proteomes" id="UP000231456"/>
    </source>
</evidence>